<evidence type="ECO:0000313" key="1">
    <source>
        <dbReference type="EMBL" id="MBE8428522.1"/>
    </source>
</evidence>
<organism evidence="1 2">
    <name type="scientific">Leptospira interrogans serovar Pomona</name>
    <dbReference type="NCBI Taxonomy" id="44276"/>
    <lineage>
        <taxon>Bacteria</taxon>
        <taxon>Pseudomonadati</taxon>
        <taxon>Spirochaetota</taxon>
        <taxon>Spirochaetia</taxon>
        <taxon>Leptospirales</taxon>
        <taxon>Leptospiraceae</taxon>
        <taxon>Leptospira</taxon>
    </lineage>
</organism>
<reference evidence="1" key="1">
    <citation type="submission" date="2020-10" db="EMBL/GenBank/DDBJ databases">
        <title>New Zealand Leptospira genomics.</title>
        <authorList>
            <person name="Wilkinson D.A."/>
            <person name="Nisa S."/>
            <person name="Moinet M."/>
            <person name="Benschop J."/>
        </authorList>
    </citation>
    <scope>NUCLEOTIDE SEQUENCE</scope>
    <source>
        <strain evidence="1">ESR8</strain>
    </source>
</reference>
<comment type="caution">
    <text evidence="1">The sequence shown here is derived from an EMBL/GenBank/DDBJ whole genome shotgun (WGS) entry which is preliminary data.</text>
</comment>
<evidence type="ECO:0000313" key="2">
    <source>
        <dbReference type="Proteomes" id="UP000644282"/>
    </source>
</evidence>
<protein>
    <submittedName>
        <fullName evidence="1">Uncharacterized protein</fullName>
    </submittedName>
</protein>
<name>A0AA40W809_LEPIR</name>
<dbReference type="Proteomes" id="UP000644282">
    <property type="component" value="Unassembled WGS sequence"/>
</dbReference>
<accession>A0AA40W809</accession>
<dbReference type="EMBL" id="JADDXF010000001">
    <property type="protein sequence ID" value="MBE8428522.1"/>
    <property type="molecule type" value="Genomic_DNA"/>
</dbReference>
<dbReference type="RefSeq" id="WP_000075283.1">
    <property type="nucleotide sequence ID" value="NZ_CP186595.1"/>
</dbReference>
<proteinExistence type="predicted"/>
<sequence>MSPTFSNSSSVHDHGPIYSEIRKATEEFSFHPMLMSWLRASLELQGNETLKITEIGCTDRSCPVIETCLEIYHINQSTEPKRMMIRFGRAKHLISKMDLVFSLKKQGIVSIN</sequence>
<gene>
    <name evidence="1" type="ORF">IQB77_01310</name>
</gene>
<dbReference type="AlphaFoldDB" id="A0AA40W809"/>